<evidence type="ECO:0000259" key="1">
    <source>
        <dbReference type="Pfam" id="PF01464"/>
    </source>
</evidence>
<dbReference type="SUPFAM" id="SSF53955">
    <property type="entry name" value="Lysozyme-like"/>
    <property type="match status" value="1"/>
</dbReference>
<dbReference type="RefSeq" id="WP_190614936.1">
    <property type="nucleotide sequence ID" value="NZ_AP018712.1"/>
</dbReference>
<name>A0A7G1G6K6_9BACT</name>
<keyword evidence="3" id="KW-1185">Reference proteome</keyword>
<dbReference type="KEGG" id="ocy:OSSY52_22220"/>
<dbReference type="EMBL" id="AP018712">
    <property type="protein sequence ID" value="BBE32081.1"/>
    <property type="molecule type" value="Genomic_DNA"/>
</dbReference>
<feature type="domain" description="Transglycosylase SLT" evidence="1">
    <location>
        <begin position="186"/>
        <end position="303"/>
    </location>
</feature>
<dbReference type="PANTHER" id="PTHR37423">
    <property type="entry name" value="SOLUBLE LYTIC MUREIN TRANSGLYCOSYLASE-RELATED"/>
    <property type="match status" value="1"/>
</dbReference>
<dbReference type="AlphaFoldDB" id="A0A7G1G6K6"/>
<dbReference type="Proteomes" id="UP000516361">
    <property type="component" value="Chromosome"/>
</dbReference>
<protein>
    <submittedName>
        <fullName evidence="2">Membrane-bound lytic murein transglycosylase C</fullName>
    </submittedName>
</protein>
<sequence length="344" mass="40756">MKKYLIFIFLITFIFNFSEISQWERQIEQTEKLWKDQQDKTNKEWDKYYQLVQSKWNENKRKIEAIWGKIEDYTAKKWIEYSYDKKTYSVVNFDEQNGGYIEIKTILNKNDSINKAKSNIKTQYNKISSERDKSTGQPILKDIAPKSISVDKVEVENKGDKKVYKVKVPLEKNFILKKAKEYIPIIKKYAKEAKIPAELVMAIVHTESSFNPKAYSKIGAYGMMQLMPKYGAADGYYYYYGKRKFVRIDDLYKAELNIKYGAGYLNILTNQYMKVVTDNTKRHYLAIASYNHGPTNVLNLMKKYNVNKMSVKDVYNLIKTKTHPETANYIDRILSREKEYKKYF</sequence>
<dbReference type="InterPro" id="IPR008258">
    <property type="entry name" value="Transglycosylase_SLT_dom_1"/>
</dbReference>
<gene>
    <name evidence="2" type="primary">mltC</name>
    <name evidence="2" type="ORF">OSSY52_22220</name>
</gene>
<organism evidence="2 3">
    <name type="scientific">Tepiditoga spiralis</name>
    <dbReference type="NCBI Taxonomy" id="2108365"/>
    <lineage>
        <taxon>Bacteria</taxon>
        <taxon>Thermotogati</taxon>
        <taxon>Thermotogota</taxon>
        <taxon>Thermotogae</taxon>
        <taxon>Petrotogales</taxon>
        <taxon>Petrotogaceae</taxon>
        <taxon>Tepiditoga</taxon>
    </lineage>
</organism>
<evidence type="ECO:0000313" key="3">
    <source>
        <dbReference type="Proteomes" id="UP000516361"/>
    </source>
</evidence>
<dbReference type="PANTHER" id="PTHR37423:SF2">
    <property type="entry name" value="MEMBRANE-BOUND LYTIC MUREIN TRANSGLYCOSYLASE C"/>
    <property type="match status" value="1"/>
</dbReference>
<dbReference type="Pfam" id="PF01464">
    <property type="entry name" value="SLT"/>
    <property type="match status" value="1"/>
</dbReference>
<accession>A0A7G1G6K6</accession>
<reference evidence="2 3" key="1">
    <citation type="submission" date="2018-06" db="EMBL/GenBank/DDBJ databases">
        <title>Genome sequencing of Oceanotoga sp. sy52.</title>
        <authorList>
            <person name="Mori K."/>
        </authorList>
    </citation>
    <scope>NUCLEOTIDE SEQUENCE [LARGE SCALE GENOMIC DNA]</scope>
    <source>
        <strain evidence="3">sy52</strain>
    </source>
</reference>
<dbReference type="InterPro" id="IPR023346">
    <property type="entry name" value="Lysozyme-like_dom_sf"/>
</dbReference>
<evidence type="ECO:0000313" key="2">
    <source>
        <dbReference type="EMBL" id="BBE32081.1"/>
    </source>
</evidence>
<dbReference type="Gene3D" id="1.10.530.10">
    <property type="match status" value="1"/>
</dbReference>
<dbReference type="InParanoid" id="A0A7G1G6K6"/>
<proteinExistence type="predicted"/>